<gene>
    <name evidence="1" type="ORF">J4203_05955</name>
</gene>
<reference evidence="1" key="1">
    <citation type="submission" date="2021-03" db="EMBL/GenBank/DDBJ databases">
        <authorList>
            <person name="Jaffe A."/>
        </authorList>
    </citation>
    <scope>NUCLEOTIDE SEQUENCE</scope>
    <source>
        <strain evidence="1">RIFCSPLOWO2_01_FULL_58_19</strain>
    </source>
</reference>
<dbReference type="EMBL" id="JAGVWE010000005">
    <property type="protein sequence ID" value="MBS3063389.1"/>
    <property type="molecule type" value="Genomic_DNA"/>
</dbReference>
<evidence type="ECO:0000313" key="1">
    <source>
        <dbReference type="EMBL" id="MBS3063389.1"/>
    </source>
</evidence>
<proteinExistence type="predicted"/>
<evidence type="ECO:0000313" key="2">
    <source>
        <dbReference type="Proteomes" id="UP000678237"/>
    </source>
</evidence>
<dbReference type="InterPro" id="IPR024524">
    <property type="entry name" value="DUF3800"/>
</dbReference>
<dbReference type="AlphaFoldDB" id="A0A8T4LCP7"/>
<comment type="caution">
    <text evidence="1">The sequence shown here is derived from an EMBL/GenBank/DDBJ whole genome shotgun (WGS) entry which is preliminary data.</text>
</comment>
<dbReference type="Proteomes" id="UP000678237">
    <property type="component" value="Unassembled WGS sequence"/>
</dbReference>
<sequence>MDYLYLDESNVPRLDVINPSSPYFIMGGCIASESDYGEICQALEAFIHKEFPEIRGLAGFRLHASYMYNARDVFSGMNAAELRGKVTRFYRLINGLPIQLVATAIHKEKLVAKYPLPQDPYNLAFLYTCERFQRHLAERTKTVGQPVLESRGPGLDKLYRSKLESFLSMGTKWTSLPLVAKPEFKTCIERPPLQVADFVCYAIHKSLNKSEPQLFNSIKSKFRQNQRGVIDGFGLIIYPK</sequence>
<organism evidence="1 2">
    <name type="scientific">Candidatus Iainarchaeum sp</name>
    <dbReference type="NCBI Taxonomy" id="3101447"/>
    <lineage>
        <taxon>Archaea</taxon>
        <taxon>Candidatus Iainarchaeota</taxon>
        <taxon>Candidatus Iainarchaeia</taxon>
        <taxon>Candidatus Iainarchaeales</taxon>
        <taxon>Candidatus Iainarchaeaceae</taxon>
        <taxon>Candidatus Iainarchaeum</taxon>
    </lineage>
</organism>
<name>A0A8T4LCP7_9ARCH</name>
<protein>
    <submittedName>
        <fullName evidence="1">DUF3800 domain-containing protein</fullName>
    </submittedName>
</protein>
<dbReference type="Pfam" id="PF12686">
    <property type="entry name" value="DUF3800"/>
    <property type="match status" value="1"/>
</dbReference>
<accession>A0A8T4LCP7</accession>
<reference evidence="1" key="2">
    <citation type="submission" date="2021-05" db="EMBL/GenBank/DDBJ databases">
        <title>Protein family content uncovers lineage relationships and bacterial pathway maintenance mechanisms in DPANN archaea.</title>
        <authorList>
            <person name="Castelle C.J."/>
            <person name="Meheust R."/>
            <person name="Jaffe A.L."/>
            <person name="Seitz K."/>
            <person name="Gong X."/>
            <person name="Baker B.J."/>
            <person name="Banfield J.F."/>
        </authorList>
    </citation>
    <scope>NUCLEOTIDE SEQUENCE</scope>
    <source>
        <strain evidence="1">RIFCSPLOWO2_01_FULL_58_19</strain>
    </source>
</reference>